<dbReference type="NCBIfam" id="NF047422">
    <property type="entry name" value="YfmF_fam"/>
    <property type="match status" value="1"/>
</dbReference>
<dbReference type="Pfam" id="PF05193">
    <property type="entry name" value="Peptidase_M16_C"/>
    <property type="match status" value="1"/>
</dbReference>
<dbReference type="Gene3D" id="3.30.830.10">
    <property type="entry name" value="Metalloenzyme, LuxS/M16 peptidase-like"/>
    <property type="match status" value="2"/>
</dbReference>
<dbReference type="EMBL" id="BAYM01000077">
    <property type="protein sequence ID" value="GAN36397.1"/>
    <property type="molecule type" value="Genomic_DNA"/>
</dbReference>
<name>A0A0C9Q965_LACPA</name>
<accession>A0A0C9Q965</accession>
<dbReference type="GO" id="GO:0046872">
    <property type="term" value="F:metal ion binding"/>
    <property type="evidence" value="ECO:0007669"/>
    <property type="project" value="InterPro"/>
</dbReference>
<evidence type="ECO:0000313" key="2">
    <source>
        <dbReference type="EMBL" id="GAN36397.1"/>
    </source>
</evidence>
<protein>
    <submittedName>
        <fullName evidence="2">Peptidase M16</fullName>
    </submittedName>
</protein>
<dbReference type="InterPro" id="IPR011249">
    <property type="entry name" value="Metalloenz_LuxS/M16"/>
</dbReference>
<dbReference type="PANTHER" id="PTHR11851">
    <property type="entry name" value="METALLOPROTEASE"/>
    <property type="match status" value="1"/>
</dbReference>
<organism evidence="2 3">
    <name type="scientific">Lacticaseibacillus paracasei NRIC 0644</name>
    <dbReference type="NCBI Taxonomy" id="1435038"/>
    <lineage>
        <taxon>Bacteria</taxon>
        <taxon>Bacillati</taxon>
        <taxon>Bacillota</taxon>
        <taxon>Bacilli</taxon>
        <taxon>Lactobacillales</taxon>
        <taxon>Lactobacillaceae</taxon>
        <taxon>Lacticaseibacillus</taxon>
    </lineage>
</organism>
<dbReference type="SUPFAM" id="SSF63411">
    <property type="entry name" value="LuxS/MPP-like metallohydrolase"/>
    <property type="match status" value="2"/>
</dbReference>
<evidence type="ECO:0000313" key="3">
    <source>
        <dbReference type="Proteomes" id="UP000032552"/>
    </source>
</evidence>
<feature type="domain" description="Peptidase M16 C-terminal" evidence="1">
    <location>
        <begin position="178"/>
        <end position="351"/>
    </location>
</feature>
<evidence type="ECO:0000259" key="1">
    <source>
        <dbReference type="Pfam" id="PF05193"/>
    </source>
</evidence>
<dbReference type="InterPro" id="IPR050361">
    <property type="entry name" value="MPP/UQCRC_Complex"/>
</dbReference>
<dbReference type="InterPro" id="IPR007863">
    <property type="entry name" value="Peptidase_M16_C"/>
</dbReference>
<reference evidence="3" key="1">
    <citation type="submission" date="2014-05" db="EMBL/GenBank/DDBJ databases">
        <title>Whole genome sequencing of Lactobacillus casei NRIC0644.</title>
        <authorList>
            <person name="Atarashi H."/>
            <person name="Yoshida Y."/>
            <person name="Fujimura S."/>
            <person name="Tanaka N."/>
            <person name="Shiwa Y."/>
            <person name="Yoshikawa H."/>
            <person name="Okada S."/>
            <person name="Nakagawa J."/>
        </authorList>
    </citation>
    <scope>NUCLEOTIDE SEQUENCE [LARGE SCALE GENOMIC DNA]</scope>
    <source>
        <strain evidence="3">NRIC0644</strain>
    </source>
</reference>
<dbReference type="RefSeq" id="WP_045624772.1">
    <property type="nucleotide sequence ID" value="NZ_BAYM01000077.1"/>
</dbReference>
<dbReference type="Proteomes" id="UP000032552">
    <property type="component" value="Unassembled WGS sequence"/>
</dbReference>
<proteinExistence type="predicted"/>
<comment type="caution">
    <text evidence="2">The sequence shown here is derived from an EMBL/GenBank/DDBJ whole genome shotgun (WGS) entry which is preliminary data.</text>
</comment>
<dbReference type="PANTHER" id="PTHR11851:SF186">
    <property type="entry name" value="INACTIVE METALLOPROTEASE YMFF-RELATED"/>
    <property type="match status" value="1"/>
</dbReference>
<dbReference type="AlphaFoldDB" id="A0A0C9Q965"/>
<sequence>MRKEMKPGVWLIVLPTTQFKTTRINVQFLAPLQRATVTKRTLLTSLLETNSAVYPTQAALSAHLESLYGANFSIGVAREGKLHRIGVTMSTVDDRFTDTPLLPQAAAFLRTILFEPNMQAGSFDEATFAREKENLDHYLASLDDDRQTQAALGVQQLYFGADQDQAIPSFGTREDLASLTASSLAAYYQEMMQHDQVVITVLGDVDPKQVAALFADWPLDARSQTVPAVAFDLPTHPDVLTQTTKVNAQQAKFDLAYHVETDLMGPKYAATLVAEELFGGSSLSLLFTNVREKASLAYYASSMFDAFRGLMLVQTGIEGKDRQQVADLIRDQLAAVVNGDFSDALLKAVKDGILDHQRAAYDSPRFLTNQALYQLLVPDAPQNFDEFAQRIKAVDRQAVQQAAADMKLQATYFLTGEDSE</sequence>
<gene>
    <name evidence="2" type="ORF">LC0644_0986</name>
</gene>